<dbReference type="EMBL" id="MN813686">
    <property type="protein sequence ID" value="QHB37314.1"/>
    <property type="molecule type" value="Genomic_DNA"/>
</dbReference>
<accession>A0A6B9LHL5</accession>
<protein>
    <submittedName>
        <fullName evidence="2">Portal protein</fullName>
    </submittedName>
</protein>
<evidence type="ECO:0000256" key="1">
    <source>
        <dbReference type="SAM" id="MobiDB-lite"/>
    </source>
</evidence>
<evidence type="ECO:0000313" key="2">
    <source>
        <dbReference type="EMBL" id="QHB37314.1"/>
    </source>
</evidence>
<dbReference type="KEGG" id="vg:60320876"/>
<feature type="region of interest" description="Disordered" evidence="1">
    <location>
        <begin position="1"/>
        <end position="34"/>
    </location>
</feature>
<feature type="compositionally biased region" description="Basic residues" evidence="1">
    <location>
        <begin position="7"/>
        <end position="20"/>
    </location>
</feature>
<name>A0A6B9LHL5_9CAUD</name>
<feature type="region of interest" description="Disordered" evidence="1">
    <location>
        <begin position="491"/>
        <end position="534"/>
    </location>
</feature>
<proteinExistence type="predicted"/>
<sequence>MASSLRVVRRPKGSAPRRRALTAASAPITDPQKQLKSTLVGAGRNNWQQEAWELSEEIGELGYYVSWRANSCSRAPLIASEIDPDTGLPTGGLPETDSGELTPEAKRVAEYVRAIADGALGQAALVKRAVECLTIVGEVYIAVLVRAINDPLTGEARAVVKWYAVTSDEITRKTGEQAEIELPDGTKHDYNKSLDSLIRIWVPRPRKAREATSPVRACLEPLREIKRTSAKIKHAAKSRMMNNGVLLLPEEMSLPAAEQPIPEGLADVPGLELPVVSGVPAADQLATQLYQASVASMEDEDAQTSFIPQLVTAKGEHIKDVKHITFASDVTEVEIKTRTDAIVRLAMGLDVSPERLLGMSKGNHWSAWEIADQDVQLHIKPVMDLFCQALYNDLLAGLLRKDGIDPTKYILWYDASNLTADPDLTDEAIQAHDRGAITSEALRRLLNVGEDAGYDLTTIEGCQVFAQDVVTKNPELIRTFAPLLGPEIAELDFPEPPAIGQGRAQPGEGQDDEGDGEEEPDTEDDADSSASAATSARAEFLVAHRMGVARALDLAGKRRLKVNDRDQKARLRGLAPHDYHRVMGPVRAAEVPKLIEGWDAGLEADVMARLGVDTDELRAAVRREIVAQLTRPIIDVEAG</sequence>
<dbReference type="RefSeq" id="YP_009949471.1">
    <property type="nucleotide sequence ID" value="NC_051581.1"/>
</dbReference>
<dbReference type="GeneID" id="60320876"/>
<reference evidence="2 3" key="1">
    <citation type="submission" date="2019-12" db="EMBL/GenBank/DDBJ databases">
        <authorList>
            <person name="Lauer M.J."/>
            <person name="Curtus N.L."/>
            <person name="Garlena R.A."/>
            <person name="Russell D.A."/>
            <person name="Pope W.H."/>
            <person name="Jacobs-Sera D."/>
            <person name="Hatfull G.F."/>
        </authorList>
    </citation>
    <scope>NUCLEOTIDE SEQUENCE [LARGE SCALE GENOMIC DNA]</scope>
</reference>
<organism evidence="2 3">
    <name type="scientific">Mycobacterium phage BirdsNest</name>
    <dbReference type="NCBI Taxonomy" id="2686231"/>
    <lineage>
        <taxon>Viruses</taxon>
        <taxon>Duplodnaviria</taxon>
        <taxon>Heunggongvirae</taxon>
        <taxon>Uroviricota</taxon>
        <taxon>Caudoviricetes</taxon>
        <taxon>Bclasvirinae</taxon>
        <taxon>Birdsnestvirus</taxon>
        <taxon>Birdsnestvirus birdsnest</taxon>
    </lineage>
</organism>
<evidence type="ECO:0000313" key="3">
    <source>
        <dbReference type="Proteomes" id="UP000463946"/>
    </source>
</evidence>
<feature type="compositionally biased region" description="Acidic residues" evidence="1">
    <location>
        <begin position="509"/>
        <end position="527"/>
    </location>
</feature>
<dbReference type="Proteomes" id="UP000463946">
    <property type="component" value="Segment"/>
</dbReference>
<keyword evidence="3" id="KW-1185">Reference proteome</keyword>
<gene>
    <name evidence="2" type="primary">12</name>
    <name evidence="2" type="ORF">PBI_BIRDSNEST_12</name>
</gene>